<dbReference type="OrthoDB" id="8637534at2"/>
<sequence length="99" mass="10240">MLNFREGVPVLPNNSVYKGYRLTAKIARASAGAAMAAASGPQFTATVMVVQADSIQDTGDEYPVPCFAGGGHVFSPREAVHAAITHGREIVDGLHGATA</sequence>
<keyword evidence="2" id="KW-1185">Reference proteome</keyword>
<organism evidence="1 2">
    <name type="scientific">Bordetella genomosp. 5</name>
    <dbReference type="NCBI Taxonomy" id="1395608"/>
    <lineage>
        <taxon>Bacteria</taxon>
        <taxon>Pseudomonadati</taxon>
        <taxon>Pseudomonadota</taxon>
        <taxon>Betaproteobacteria</taxon>
        <taxon>Burkholderiales</taxon>
        <taxon>Alcaligenaceae</taxon>
        <taxon>Bordetella</taxon>
    </lineage>
</organism>
<evidence type="ECO:0000313" key="1">
    <source>
        <dbReference type="EMBL" id="OZI46633.1"/>
    </source>
</evidence>
<protein>
    <submittedName>
        <fullName evidence="1">Uncharacterized protein</fullName>
    </submittedName>
</protein>
<gene>
    <name evidence="1" type="ORF">CAL25_18215</name>
</gene>
<proteinExistence type="predicted"/>
<dbReference type="RefSeq" id="WP_094802436.1">
    <property type="nucleotide sequence ID" value="NZ_NEVN01000009.1"/>
</dbReference>
<dbReference type="Proteomes" id="UP000216913">
    <property type="component" value="Unassembled WGS sequence"/>
</dbReference>
<dbReference type="EMBL" id="NEVP01000011">
    <property type="protein sequence ID" value="OZI46633.1"/>
    <property type="molecule type" value="Genomic_DNA"/>
</dbReference>
<reference evidence="1 2" key="1">
    <citation type="submission" date="2017-05" db="EMBL/GenBank/DDBJ databases">
        <title>Complete and WGS of Bordetella genogroups.</title>
        <authorList>
            <person name="Spilker T."/>
            <person name="LiPuma J."/>
        </authorList>
    </citation>
    <scope>NUCLEOTIDE SEQUENCE [LARGE SCALE GENOMIC DNA]</scope>
    <source>
        <strain evidence="1 2">AU10456</strain>
    </source>
</reference>
<name>A0A261TDA1_9BORD</name>
<evidence type="ECO:0000313" key="2">
    <source>
        <dbReference type="Proteomes" id="UP000216913"/>
    </source>
</evidence>
<comment type="caution">
    <text evidence="1">The sequence shown here is derived from an EMBL/GenBank/DDBJ whole genome shotgun (WGS) entry which is preliminary data.</text>
</comment>
<dbReference type="AlphaFoldDB" id="A0A261TDA1"/>
<accession>A0A261TDA1</accession>